<dbReference type="RefSeq" id="WP_125084805.1">
    <property type="nucleotide sequence ID" value="NZ_CP034248.1"/>
</dbReference>
<feature type="domain" description="Alpha/beta hydrolase fold-5" evidence="2">
    <location>
        <begin position="72"/>
        <end position="226"/>
    </location>
</feature>
<dbReference type="InterPro" id="IPR029059">
    <property type="entry name" value="AB_hydrolase_5"/>
</dbReference>
<organism evidence="3 4">
    <name type="scientific">Paenibacillus lentus</name>
    <dbReference type="NCBI Taxonomy" id="1338368"/>
    <lineage>
        <taxon>Bacteria</taxon>
        <taxon>Bacillati</taxon>
        <taxon>Bacillota</taxon>
        <taxon>Bacilli</taxon>
        <taxon>Bacillales</taxon>
        <taxon>Paenibacillaceae</taxon>
        <taxon>Paenibacillus</taxon>
    </lineage>
</organism>
<evidence type="ECO:0000256" key="1">
    <source>
        <dbReference type="SAM" id="Phobius"/>
    </source>
</evidence>
<dbReference type="InterPro" id="IPR029058">
    <property type="entry name" value="AB_hydrolase_fold"/>
</dbReference>
<dbReference type="OrthoDB" id="9780932at2"/>
<dbReference type="Pfam" id="PF12695">
    <property type="entry name" value="Abhydrolase_5"/>
    <property type="match status" value="1"/>
</dbReference>
<keyword evidence="1" id="KW-1133">Transmembrane helix</keyword>
<dbReference type="Proteomes" id="UP000273145">
    <property type="component" value="Chromosome"/>
</dbReference>
<evidence type="ECO:0000313" key="3">
    <source>
        <dbReference type="EMBL" id="AZK48654.1"/>
    </source>
</evidence>
<gene>
    <name evidence="3" type="ORF">EIM92_22765</name>
</gene>
<keyword evidence="1" id="KW-0812">Transmembrane</keyword>
<keyword evidence="3" id="KW-0378">Hydrolase</keyword>
<protein>
    <submittedName>
        <fullName evidence="3">Alpha/beta fold hydrolase</fullName>
    </submittedName>
</protein>
<feature type="transmembrane region" description="Helical" evidence="1">
    <location>
        <begin position="12"/>
        <end position="30"/>
    </location>
</feature>
<dbReference type="EMBL" id="CP034248">
    <property type="protein sequence ID" value="AZK48654.1"/>
    <property type="molecule type" value="Genomic_DNA"/>
</dbReference>
<name>A0A3Q8SE61_9BACL</name>
<dbReference type="GO" id="GO:0016787">
    <property type="term" value="F:hydrolase activity"/>
    <property type="evidence" value="ECO:0007669"/>
    <property type="project" value="UniProtKB-KW"/>
</dbReference>
<keyword evidence="1" id="KW-0472">Membrane</keyword>
<accession>A0A3Q8SE61</accession>
<evidence type="ECO:0000259" key="2">
    <source>
        <dbReference type="Pfam" id="PF12695"/>
    </source>
</evidence>
<keyword evidence="4" id="KW-1185">Reference proteome</keyword>
<reference evidence="3 4" key="1">
    <citation type="submission" date="2018-11" db="EMBL/GenBank/DDBJ databases">
        <title>Genome sequencing of Paenibacillus lentus DSM25539(T).</title>
        <authorList>
            <person name="Kook J.-K."/>
            <person name="Park S.-N."/>
            <person name="Lim Y.K."/>
        </authorList>
    </citation>
    <scope>NUCLEOTIDE SEQUENCE [LARGE SCALE GENOMIC DNA]</scope>
    <source>
        <strain evidence="3 4">DSM 25539</strain>
    </source>
</reference>
<sequence>MKLKKRKILKIAAISVPALLLLVIGAFYMYTLDYYRADEAAVQAIASQENSVDSLEKMWVFYPEQGQSSDSALIFYPGGKVEAAAYAPLLKQLSQQGITCVLLKMPFNLAVFDMNAADRVFEQLPLSEVKHWYIGGHSLGGAMASSYASKHVDKLEGMILLGAYSVGATELPTLAIYGSEDMIMDSAKLDNTPNQHVIEGGNHAYFGNYGEQKGDGLATITREEQQRQTVEEIIDFILDEEKK</sequence>
<dbReference type="SUPFAM" id="SSF53474">
    <property type="entry name" value="alpha/beta-Hydrolases"/>
    <property type="match status" value="1"/>
</dbReference>
<dbReference type="AlphaFoldDB" id="A0A3Q8SE61"/>
<dbReference type="Gene3D" id="3.40.50.1820">
    <property type="entry name" value="alpha/beta hydrolase"/>
    <property type="match status" value="1"/>
</dbReference>
<dbReference type="KEGG" id="plen:EIM92_22765"/>
<proteinExistence type="predicted"/>
<evidence type="ECO:0000313" key="4">
    <source>
        <dbReference type="Proteomes" id="UP000273145"/>
    </source>
</evidence>